<name>A0ABX7ESK5_9HYPH</name>
<reference evidence="4 5" key="1">
    <citation type="submission" date="2018-09" db="EMBL/GenBank/DDBJ databases">
        <title>Rhizobium sp. MAE2-X.</title>
        <authorList>
            <person name="Lee Y."/>
            <person name="Jeon C.O."/>
        </authorList>
    </citation>
    <scope>NUCLEOTIDE SEQUENCE [LARGE SCALE GENOMIC DNA]</scope>
    <source>
        <strain evidence="4 5">MAE2-X</strain>
    </source>
</reference>
<feature type="region of interest" description="Disordered" evidence="1">
    <location>
        <begin position="300"/>
        <end position="324"/>
    </location>
</feature>
<protein>
    <submittedName>
        <fullName evidence="4">DUF1738 domain-containing protein</fullName>
    </submittedName>
</protein>
<dbReference type="InterPro" id="IPR017113">
    <property type="entry name" value="Antirestriction_ArdC"/>
</dbReference>
<dbReference type="RefSeq" id="WP_203019089.1">
    <property type="nucleotide sequence ID" value="NZ_CP032405.1"/>
</dbReference>
<dbReference type="Pfam" id="PF08401">
    <property type="entry name" value="ArdcN"/>
    <property type="match status" value="1"/>
</dbReference>
<proteinExistence type="predicted"/>
<feature type="region of interest" description="Disordered" evidence="1">
    <location>
        <begin position="97"/>
        <end position="116"/>
    </location>
</feature>
<dbReference type="PIRSF" id="PIRSF037112">
    <property type="entry name" value="Antirestriction_ArdC"/>
    <property type="match status" value="1"/>
</dbReference>
<dbReference type="Proteomes" id="UP000596351">
    <property type="component" value="Chromosome"/>
</dbReference>
<feature type="domain" description="Polyvalent protein metallopeptidase" evidence="3">
    <location>
        <begin position="158"/>
        <end position="284"/>
    </location>
</feature>
<organism evidence="4 5">
    <name type="scientific">Rhizobium rosettiformans</name>
    <dbReference type="NCBI Taxonomy" id="1368430"/>
    <lineage>
        <taxon>Bacteria</taxon>
        <taxon>Pseudomonadati</taxon>
        <taxon>Pseudomonadota</taxon>
        <taxon>Alphaproteobacteria</taxon>
        <taxon>Hyphomicrobiales</taxon>
        <taxon>Rhizobiaceae</taxon>
        <taxon>Rhizobium/Agrobacterium group</taxon>
        <taxon>Rhizobium</taxon>
    </lineage>
</organism>
<evidence type="ECO:0000313" key="5">
    <source>
        <dbReference type="Proteomes" id="UP000596351"/>
    </source>
</evidence>
<gene>
    <name evidence="4" type="ORF">D4A92_07640</name>
</gene>
<dbReference type="EMBL" id="CP032405">
    <property type="protein sequence ID" value="QRF51314.1"/>
    <property type="molecule type" value="Genomic_DNA"/>
</dbReference>
<evidence type="ECO:0000313" key="4">
    <source>
        <dbReference type="EMBL" id="QRF51314.1"/>
    </source>
</evidence>
<sequence>MKNSIYAEVTDKIIADLEKGDLTWLKPWNAGNTAGRITRPLRYNGLGYGGINVLMLWAAAIEAGYSSACWMTFKQARELGAHVRKGETGSMVVYAGTISREGDEDENEDKDKEEGEGVKQIPFLKTYTVFNVEQIEGLPEHYHEKPAPVIDPVERIAHVDQFFAATRAEIRHGGNRAYYSGSSDHVQMPCFESFRSGDAYCATLAHEMIHWTKHESRLDRDFGAKKRGDEAYAFEELVAELGAAFLCADLALTPEPGADHAAYIQSWLKVLKEDKRALFSAAAHAQRAVEFLQGLQSLAGTGEPPRKRRISFLGKNARPPTADT</sequence>
<accession>A0ABX7ESK5</accession>
<keyword evidence="5" id="KW-1185">Reference proteome</keyword>
<evidence type="ECO:0000259" key="3">
    <source>
        <dbReference type="Pfam" id="PF18818"/>
    </source>
</evidence>
<evidence type="ECO:0000256" key="1">
    <source>
        <dbReference type="SAM" id="MobiDB-lite"/>
    </source>
</evidence>
<dbReference type="InterPro" id="IPR013610">
    <property type="entry name" value="ArdC_N"/>
</dbReference>
<dbReference type="InterPro" id="IPR041459">
    <property type="entry name" value="MPTase-PolyVal"/>
</dbReference>
<evidence type="ECO:0000259" key="2">
    <source>
        <dbReference type="Pfam" id="PF08401"/>
    </source>
</evidence>
<dbReference type="Pfam" id="PF18818">
    <property type="entry name" value="MPTase-PolyVal"/>
    <property type="match status" value="1"/>
</dbReference>
<feature type="domain" description="N-terminal" evidence="2">
    <location>
        <begin position="4"/>
        <end position="130"/>
    </location>
</feature>